<dbReference type="CDD" id="cd04187">
    <property type="entry name" value="DPM1_like_bac"/>
    <property type="match status" value="1"/>
</dbReference>
<comment type="subcellular location">
    <subcellularLocation>
        <location evidence="1">Cell membrane</location>
        <topology evidence="1">Multi-pass membrane protein</topology>
    </subcellularLocation>
</comment>
<evidence type="ECO:0000259" key="10">
    <source>
        <dbReference type="Pfam" id="PF00535"/>
    </source>
</evidence>
<proteinExistence type="inferred from homology"/>
<feature type="transmembrane region" description="Helical" evidence="9">
    <location>
        <begin position="234"/>
        <end position="253"/>
    </location>
</feature>
<evidence type="ECO:0000256" key="9">
    <source>
        <dbReference type="SAM" id="Phobius"/>
    </source>
</evidence>
<keyword evidence="2" id="KW-1003">Cell membrane</keyword>
<evidence type="ECO:0000313" key="11">
    <source>
        <dbReference type="EMBL" id="MBM2356055.1"/>
    </source>
</evidence>
<organism evidence="11 12">
    <name type="scientific">Pseudosulfitobacter pseudonitzschiae</name>
    <dbReference type="NCBI Taxonomy" id="1402135"/>
    <lineage>
        <taxon>Bacteria</taxon>
        <taxon>Pseudomonadati</taxon>
        <taxon>Pseudomonadota</taxon>
        <taxon>Alphaproteobacteria</taxon>
        <taxon>Rhodobacterales</taxon>
        <taxon>Roseobacteraceae</taxon>
        <taxon>Pseudosulfitobacter</taxon>
    </lineage>
</organism>
<evidence type="ECO:0000256" key="1">
    <source>
        <dbReference type="ARBA" id="ARBA00004651"/>
    </source>
</evidence>
<keyword evidence="4" id="KW-0808">Transferase</keyword>
<protein>
    <submittedName>
        <fullName evidence="11">Glycosyltransferase family 2 protein</fullName>
    </submittedName>
</protein>
<evidence type="ECO:0000256" key="5">
    <source>
        <dbReference type="ARBA" id="ARBA00022692"/>
    </source>
</evidence>
<dbReference type="PANTHER" id="PTHR48090:SF1">
    <property type="entry name" value="PROPHAGE BACTOPRENOL GLUCOSYL TRANSFERASE HOMOLOG"/>
    <property type="match status" value="1"/>
</dbReference>
<dbReference type="InterPro" id="IPR050256">
    <property type="entry name" value="Glycosyltransferase_2"/>
</dbReference>
<evidence type="ECO:0000256" key="3">
    <source>
        <dbReference type="ARBA" id="ARBA00022676"/>
    </source>
</evidence>
<dbReference type="GO" id="GO:0016757">
    <property type="term" value="F:glycosyltransferase activity"/>
    <property type="evidence" value="ECO:0007669"/>
    <property type="project" value="UniProtKB-KW"/>
</dbReference>
<dbReference type="PANTHER" id="PTHR48090">
    <property type="entry name" value="UNDECAPRENYL-PHOSPHATE 4-DEOXY-4-FORMAMIDO-L-ARABINOSE TRANSFERASE-RELATED"/>
    <property type="match status" value="1"/>
</dbReference>
<name>A0A9Q2RWI8_9RHOB</name>
<dbReference type="FunFam" id="3.90.550.10:FF:000079">
    <property type="entry name" value="Probable glycosyl transferase"/>
    <property type="match status" value="1"/>
</dbReference>
<evidence type="ECO:0000256" key="7">
    <source>
        <dbReference type="ARBA" id="ARBA00023136"/>
    </source>
</evidence>
<evidence type="ECO:0000313" key="12">
    <source>
        <dbReference type="Proteomes" id="UP000809337"/>
    </source>
</evidence>
<evidence type="ECO:0000256" key="4">
    <source>
        <dbReference type="ARBA" id="ARBA00022679"/>
    </source>
</evidence>
<accession>A0A9Q2RWI8</accession>
<evidence type="ECO:0000256" key="2">
    <source>
        <dbReference type="ARBA" id="ARBA00022475"/>
    </source>
</evidence>
<dbReference type="GO" id="GO:0005886">
    <property type="term" value="C:plasma membrane"/>
    <property type="evidence" value="ECO:0007669"/>
    <property type="project" value="UniProtKB-SubCell"/>
</dbReference>
<keyword evidence="6 9" id="KW-1133">Transmembrane helix</keyword>
<comment type="caution">
    <text evidence="11">The sequence shown here is derived from an EMBL/GenBank/DDBJ whole genome shotgun (WGS) entry which is preliminary data.</text>
</comment>
<evidence type="ECO:0000256" key="8">
    <source>
        <dbReference type="ARBA" id="ARBA00038152"/>
    </source>
</evidence>
<gene>
    <name evidence="11" type="ORF">JQX14_15995</name>
</gene>
<dbReference type="EMBL" id="JAFBWN010000011">
    <property type="protein sequence ID" value="MBM2356055.1"/>
    <property type="molecule type" value="Genomic_DNA"/>
</dbReference>
<reference evidence="11" key="1">
    <citation type="submission" date="2021-01" db="EMBL/GenBank/DDBJ databases">
        <title>Diatom-associated Roseobacters Show Island Model of Population Structure.</title>
        <authorList>
            <person name="Qu L."/>
            <person name="Feng X."/>
            <person name="Chen Y."/>
            <person name="Li L."/>
            <person name="Wang X."/>
            <person name="Hu Z."/>
            <person name="Wang H."/>
            <person name="Luo H."/>
        </authorList>
    </citation>
    <scope>NUCLEOTIDE SEQUENCE</scope>
    <source>
        <strain evidence="11">SM26-45</strain>
    </source>
</reference>
<evidence type="ECO:0000256" key="6">
    <source>
        <dbReference type="ARBA" id="ARBA00022989"/>
    </source>
</evidence>
<feature type="transmembrane region" description="Helical" evidence="9">
    <location>
        <begin position="259"/>
        <end position="285"/>
    </location>
</feature>
<sequence>MLISVVVPCMNEEASIPHLVERLAQAVAPYQDRAEILLVDDGSTDGTWAAIQTAQQTCKHLRGLRLSANRGHQVALTAGLEAAQGERIFMLDADLQDPPELLGDMMGMMDRGYDVVYGRRCERQGETVFKRATAWAFYRVLNAMSDVDIPRDTGDFRLVSRKALDAVLSMPERARFVRGMFAWAGFRQIGIEYTRAPRAMGETKYPLRKMVRFAVDAMTAFSTKPLKFATRMSFASLGFSALMMIYVLHSLIVHQTAPGWASVVLAISLFSGVQLLTLGILGEYIGRLYVEAKNRPLYFVSEDTRAADVLPLRKVI</sequence>
<dbReference type="RefSeq" id="WP_028958384.1">
    <property type="nucleotide sequence ID" value="NZ_JAJNGX010000011.1"/>
</dbReference>
<dbReference type="Gene3D" id="3.90.550.10">
    <property type="entry name" value="Spore Coat Polysaccharide Biosynthesis Protein SpsA, Chain A"/>
    <property type="match status" value="1"/>
</dbReference>
<keyword evidence="7 9" id="KW-0472">Membrane</keyword>
<dbReference type="InterPro" id="IPR001173">
    <property type="entry name" value="Glyco_trans_2-like"/>
</dbReference>
<feature type="domain" description="Glycosyltransferase 2-like" evidence="10">
    <location>
        <begin position="4"/>
        <end position="167"/>
    </location>
</feature>
<keyword evidence="5 9" id="KW-0812">Transmembrane</keyword>
<dbReference type="InterPro" id="IPR029044">
    <property type="entry name" value="Nucleotide-diphossugar_trans"/>
</dbReference>
<dbReference type="Proteomes" id="UP000809337">
    <property type="component" value="Unassembled WGS sequence"/>
</dbReference>
<dbReference type="AlphaFoldDB" id="A0A9Q2RWI8"/>
<dbReference type="SUPFAM" id="SSF53448">
    <property type="entry name" value="Nucleotide-diphospho-sugar transferases"/>
    <property type="match status" value="1"/>
</dbReference>
<comment type="similarity">
    <text evidence="8">Belongs to the glycosyltransferase 2 family. GtrB subfamily.</text>
</comment>
<keyword evidence="3" id="KW-0328">Glycosyltransferase</keyword>
<dbReference type="Pfam" id="PF00535">
    <property type="entry name" value="Glycos_transf_2"/>
    <property type="match status" value="1"/>
</dbReference>